<proteinExistence type="predicted"/>
<feature type="compositionally biased region" description="Polar residues" evidence="1">
    <location>
        <begin position="64"/>
        <end position="78"/>
    </location>
</feature>
<dbReference type="Proteomes" id="UP000095283">
    <property type="component" value="Unplaced"/>
</dbReference>
<keyword evidence="2" id="KW-1185">Reference proteome</keyword>
<name>A0A1I7XFM8_HETBA</name>
<organism evidence="2 3">
    <name type="scientific">Heterorhabditis bacteriophora</name>
    <name type="common">Entomopathogenic nematode worm</name>
    <dbReference type="NCBI Taxonomy" id="37862"/>
    <lineage>
        <taxon>Eukaryota</taxon>
        <taxon>Metazoa</taxon>
        <taxon>Ecdysozoa</taxon>
        <taxon>Nematoda</taxon>
        <taxon>Chromadorea</taxon>
        <taxon>Rhabditida</taxon>
        <taxon>Rhabditina</taxon>
        <taxon>Rhabditomorpha</taxon>
        <taxon>Strongyloidea</taxon>
        <taxon>Heterorhabditidae</taxon>
        <taxon>Heterorhabditis</taxon>
    </lineage>
</organism>
<evidence type="ECO:0000256" key="1">
    <source>
        <dbReference type="SAM" id="MobiDB-lite"/>
    </source>
</evidence>
<reference evidence="3" key="1">
    <citation type="submission" date="2016-11" db="UniProtKB">
        <authorList>
            <consortium name="WormBaseParasite"/>
        </authorList>
    </citation>
    <scope>IDENTIFICATION</scope>
</reference>
<feature type="region of interest" description="Disordered" evidence="1">
    <location>
        <begin position="1"/>
        <end position="29"/>
    </location>
</feature>
<dbReference type="WBParaSite" id="Hba_16480">
    <property type="protein sequence ID" value="Hba_16480"/>
    <property type="gene ID" value="Hba_16480"/>
</dbReference>
<evidence type="ECO:0000313" key="2">
    <source>
        <dbReference type="Proteomes" id="UP000095283"/>
    </source>
</evidence>
<dbReference type="AlphaFoldDB" id="A0A1I7XFM8"/>
<evidence type="ECO:0000313" key="3">
    <source>
        <dbReference type="WBParaSite" id="Hba_16480"/>
    </source>
</evidence>
<feature type="region of interest" description="Disordered" evidence="1">
    <location>
        <begin position="51"/>
        <end position="84"/>
    </location>
</feature>
<protein>
    <submittedName>
        <fullName evidence="3">Ovule protein</fullName>
    </submittedName>
</protein>
<sequence length="84" mass="9619">MNQQPGYWHPVNDGNGNREGVSKQFQPKKYKEGNETWRMEKKEARLNFSAENIPHNGTLKPVNKNPSTTVPFYTQSDPSSEHST</sequence>
<accession>A0A1I7XFM8</accession>